<comment type="similarity">
    <text evidence="1 4">Belongs to the UDP-glycosyltransferase family.</text>
</comment>
<reference evidence="7" key="2">
    <citation type="journal article" date="2024" name="Plant">
        <title>Genomic evolution and insights into agronomic trait innovations of Sesamum species.</title>
        <authorList>
            <person name="Miao H."/>
            <person name="Wang L."/>
            <person name="Qu L."/>
            <person name="Liu H."/>
            <person name="Sun Y."/>
            <person name="Le M."/>
            <person name="Wang Q."/>
            <person name="Wei S."/>
            <person name="Zheng Y."/>
            <person name="Lin W."/>
            <person name="Duan Y."/>
            <person name="Cao H."/>
            <person name="Xiong S."/>
            <person name="Wang X."/>
            <person name="Wei L."/>
            <person name="Li C."/>
            <person name="Ma Q."/>
            <person name="Ju M."/>
            <person name="Zhao R."/>
            <person name="Li G."/>
            <person name="Mu C."/>
            <person name="Tian Q."/>
            <person name="Mei H."/>
            <person name="Zhang T."/>
            <person name="Gao T."/>
            <person name="Zhang H."/>
        </authorList>
    </citation>
    <scope>NUCLEOTIDE SEQUENCE</scope>
    <source>
        <strain evidence="7">G02</strain>
    </source>
</reference>
<evidence type="ECO:0000256" key="3">
    <source>
        <dbReference type="ARBA" id="ARBA00051003"/>
    </source>
</evidence>
<dbReference type="InterPro" id="IPR035595">
    <property type="entry name" value="UDP_glycos_trans_CS"/>
</dbReference>
<dbReference type="SUPFAM" id="SSF53756">
    <property type="entry name" value="UDP-Glycosyltransferase/glycogen phosphorylase"/>
    <property type="match status" value="1"/>
</dbReference>
<proteinExistence type="inferred from homology"/>
<dbReference type="FunFam" id="3.40.50.2000:FF:000055">
    <property type="entry name" value="Glycosyltransferase"/>
    <property type="match status" value="1"/>
</dbReference>
<dbReference type="EC" id="2.4.1.-" evidence="5"/>
<comment type="caution">
    <text evidence="7">The sequence shown here is derived from an EMBL/GenBank/DDBJ whole genome shotgun (WGS) entry which is preliminary data.</text>
</comment>
<sequence>MGSVPRPESKPHAVCMPYPAQGHINPMLKLAKLLHHRGFRITFVNTEYNHRRLIKSRGPSAVEGLPDFRFQTIPDGLPPSDADATQDIPSLCVSTTTTCLEPFCDLLSDLNSEAPPVSCIISDGVMSFTLKAAERFGLPEVVFWTTSACGFLGTGSTAVLWRKDIPLSKVTNGYLETVIDWVPGMKDIRLRDFPSFVRTTDPKDVMLNFLIQEAEAAPRATALIINTFDALERDVLDALSLSFPRIYTVGPLQLMMDHVQDERLGAIKSSLWKEDFSCWQWLDAKEADSVVYVNFGSITVMTADQLSEFAWGLANSKKPFLWVIRPDLVTGDKAMLPPEFVMETKDRSRLISWCPQEQVLKHPAVGGFLTHSGWNSTIESIVGGVPVICWPFFAEQQTNCRFSCVEWGIGMEIDNNVKRGEVEALVKELMDGEKGKKMKEKALDWKRKAEEAAAPGGSSDLNLEKLINEVLLQ</sequence>
<dbReference type="InterPro" id="IPR058980">
    <property type="entry name" value="Glyco_transf_N"/>
</dbReference>
<dbReference type="PROSITE" id="PS00375">
    <property type="entry name" value="UDPGT"/>
    <property type="match status" value="1"/>
</dbReference>
<dbReference type="GO" id="GO:0080044">
    <property type="term" value="F:quercetin 7-O-glucosyltransferase activity"/>
    <property type="evidence" value="ECO:0007669"/>
    <property type="project" value="TreeGrafter"/>
</dbReference>
<feature type="domain" description="Glycosyltransferase N-terminal" evidence="6">
    <location>
        <begin position="14"/>
        <end position="140"/>
    </location>
</feature>
<dbReference type="Pfam" id="PF00201">
    <property type="entry name" value="UDPGT"/>
    <property type="match status" value="1"/>
</dbReference>
<evidence type="ECO:0000313" key="7">
    <source>
        <dbReference type="EMBL" id="KAL0387133.1"/>
    </source>
</evidence>
<protein>
    <recommendedName>
        <fullName evidence="5">Glycosyltransferase</fullName>
        <ecNumber evidence="5">2.4.1.-</ecNumber>
    </recommendedName>
</protein>
<dbReference type="Gene3D" id="3.40.50.2000">
    <property type="entry name" value="Glycogen Phosphorylase B"/>
    <property type="match status" value="2"/>
</dbReference>
<dbReference type="GO" id="GO:0080043">
    <property type="term" value="F:quercetin 3-O-glucosyltransferase activity"/>
    <property type="evidence" value="ECO:0007669"/>
    <property type="project" value="TreeGrafter"/>
</dbReference>
<gene>
    <name evidence="7" type="ORF">Sradi_2595100</name>
</gene>
<organism evidence="7">
    <name type="scientific">Sesamum radiatum</name>
    <name type="common">Black benniseed</name>
    <dbReference type="NCBI Taxonomy" id="300843"/>
    <lineage>
        <taxon>Eukaryota</taxon>
        <taxon>Viridiplantae</taxon>
        <taxon>Streptophyta</taxon>
        <taxon>Embryophyta</taxon>
        <taxon>Tracheophyta</taxon>
        <taxon>Spermatophyta</taxon>
        <taxon>Magnoliopsida</taxon>
        <taxon>eudicotyledons</taxon>
        <taxon>Gunneridae</taxon>
        <taxon>Pentapetalae</taxon>
        <taxon>asterids</taxon>
        <taxon>lamiids</taxon>
        <taxon>Lamiales</taxon>
        <taxon>Pedaliaceae</taxon>
        <taxon>Sesamum</taxon>
    </lineage>
</organism>
<dbReference type="Pfam" id="PF26168">
    <property type="entry name" value="Glyco_transf_N"/>
    <property type="match status" value="1"/>
</dbReference>
<evidence type="ECO:0000256" key="4">
    <source>
        <dbReference type="RuleBase" id="RU003718"/>
    </source>
</evidence>
<dbReference type="AlphaFoldDB" id="A0AAW2S3T2"/>
<comment type="catalytic activity">
    <reaction evidence="3">
        <text>7-deoxyloganetin + UDP-alpha-D-glucose = 7-deoxyloganin + UDP + H(+)</text>
        <dbReference type="Rhea" id="RHEA:39899"/>
        <dbReference type="ChEBI" id="CHEBI:15378"/>
        <dbReference type="ChEBI" id="CHEBI:18370"/>
        <dbReference type="ChEBI" id="CHEBI:58223"/>
        <dbReference type="ChEBI" id="CHEBI:58885"/>
        <dbReference type="ChEBI" id="CHEBI:76849"/>
        <dbReference type="EC" id="2.4.1.324"/>
    </reaction>
</comment>
<dbReference type="EMBL" id="JACGWJ010000011">
    <property type="protein sequence ID" value="KAL0387133.1"/>
    <property type="molecule type" value="Genomic_DNA"/>
</dbReference>
<keyword evidence="2 4" id="KW-0808">Transferase</keyword>
<dbReference type="PANTHER" id="PTHR11926">
    <property type="entry name" value="GLUCOSYL/GLUCURONOSYL TRANSFERASES"/>
    <property type="match status" value="1"/>
</dbReference>
<dbReference type="InterPro" id="IPR002213">
    <property type="entry name" value="UDP_glucos_trans"/>
</dbReference>
<name>A0AAW2S3T2_SESRA</name>
<evidence type="ECO:0000259" key="6">
    <source>
        <dbReference type="Pfam" id="PF26168"/>
    </source>
</evidence>
<reference evidence="7" key="1">
    <citation type="submission" date="2020-06" db="EMBL/GenBank/DDBJ databases">
        <authorList>
            <person name="Li T."/>
            <person name="Hu X."/>
            <person name="Zhang T."/>
            <person name="Song X."/>
            <person name="Zhang H."/>
            <person name="Dai N."/>
            <person name="Sheng W."/>
            <person name="Hou X."/>
            <person name="Wei L."/>
        </authorList>
    </citation>
    <scope>NUCLEOTIDE SEQUENCE</scope>
    <source>
        <strain evidence="7">G02</strain>
        <tissue evidence="7">Leaf</tissue>
    </source>
</reference>
<dbReference type="PANTHER" id="PTHR11926:SF1498">
    <property type="entry name" value="GLYCOSYLTRANSFERASE"/>
    <property type="match status" value="1"/>
</dbReference>
<evidence type="ECO:0000256" key="2">
    <source>
        <dbReference type="ARBA" id="ARBA00022679"/>
    </source>
</evidence>
<evidence type="ECO:0000256" key="1">
    <source>
        <dbReference type="ARBA" id="ARBA00009995"/>
    </source>
</evidence>
<dbReference type="CDD" id="cd03784">
    <property type="entry name" value="GT1_Gtf-like"/>
    <property type="match status" value="1"/>
</dbReference>
<accession>A0AAW2S3T2</accession>
<dbReference type="FunFam" id="3.40.50.2000:FF:000027">
    <property type="entry name" value="Glycosyltransferase"/>
    <property type="match status" value="1"/>
</dbReference>
<evidence type="ECO:0000256" key="5">
    <source>
        <dbReference type="RuleBase" id="RU362057"/>
    </source>
</evidence>
<keyword evidence="4" id="KW-0328">Glycosyltransferase</keyword>